<organism evidence="5 7">
    <name type="scientific">Flagellimonas pelagia</name>
    <dbReference type="NCBI Taxonomy" id="2306998"/>
    <lineage>
        <taxon>Bacteria</taxon>
        <taxon>Pseudomonadati</taxon>
        <taxon>Bacteroidota</taxon>
        <taxon>Flavobacteriia</taxon>
        <taxon>Flavobacteriales</taxon>
        <taxon>Flavobacteriaceae</taxon>
        <taxon>Flagellimonas</taxon>
    </lineage>
</organism>
<dbReference type="InterPro" id="IPR051081">
    <property type="entry name" value="HTH_MetalResp_TranReg"/>
</dbReference>
<keyword evidence="3" id="KW-0804">Transcription</keyword>
<evidence type="ECO:0000313" key="7">
    <source>
        <dbReference type="Proteomes" id="UP000266691"/>
    </source>
</evidence>
<evidence type="ECO:0000256" key="2">
    <source>
        <dbReference type="ARBA" id="ARBA00023125"/>
    </source>
</evidence>
<evidence type="ECO:0000256" key="1">
    <source>
        <dbReference type="ARBA" id="ARBA00023015"/>
    </source>
</evidence>
<evidence type="ECO:0000313" key="6">
    <source>
        <dbReference type="EMBL" id="TXJ96697.1"/>
    </source>
</evidence>
<dbReference type="RefSeq" id="WP_036379075.1">
    <property type="nucleotide sequence ID" value="NZ_QXFI01000018.1"/>
</dbReference>
<sequence>MDKNICIRLEADAKQIMECRETMQNLENSMDSLSGIMNLMGNPVRLKILYLLNQEQRLCVCDLSDILEMNVSAISQHLRKLKDRNLITSQKEGQMIHYSLVTDHSPLLFPIFDLLDKKEQIKPVNHE</sequence>
<dbReference type="InterPro" id="IPR036390">
    <property type="entry name" value="WH_DNA-bd_sf"/>
</dbReference>
<proteinExistence type="predicted"/>
<gene>
    <name evidence="5" type="ORF">D2V05_06550</name>
    <name evidence="6" type="ORF">FQ017_06490</name>
</gene>
<dbReference type="EMBL" id="VNWK01000018">
    <property type="protein sequence ID" value="TXJ96697.1"/>
    <property type="molecule type" value="Genomic_DNA"/>
</dbReference>
<dbReference type="AlphaFoldDB" id="A0A3A1NI12"/>
<evidence type="ECO:0000256" key="3">
    <source>
        <dbReference type="ARBA" id="ARBA00023163"/>
    </source>
</evidence>
<reference evidence="6 8" key="2">
    <citation type="submission" date="2019-07" db="EMBL/GenBank/DDBJ databases">
        <title>Draft genome of two Muricauda strains isolated from deep sea.</title>
        <authorList>
            <person name="Sun C."/>
        </authorList>
    </citation>
    <scope>NUCLEOTIDE SEQUENCE [LARGE SCALE GENOMIC DNA]</scope>
    <source>
        <strain evidence="6 8">72</strain>
    </source>
</reference>
<dbReference type="OrthoDB" id="9794330at2"/>
<evidence type="ECO:0000313" key="8">
    <source>
        <dbReference type="Proteomes" id="UP000321621"/>
    </source>
</evidence>
<dbReference type="GO" id="GO:0003700">
    <property type="term" value="F:DNA-binding transcription factor activity"/>
    <property type="evidence" value="ECO:0007669"/>
    <property type="project" value="InterPro"/>
</dbReference>
<evidence type="ECO:0000259" key="4">
    <source>
        <dbReference type="PROSITE" id="PS50987"/>
    </source>
</evidence>
<keyword evidence="1" id="KW-0805">Transcription regulation</keyword>
<dbReference type="SUPFAM" id="SSF46785">
    <property type="entry name" value="Winged helix' DNA-binding domain"/>
    <property type="match status" value="1"/>
</dbReference>
<dbReference type="NCBIfam" id="NF033788">
    <property type="entry name" value="HTH_metalloreg"/>
    <property type="match status" value="1"/>
</dbReference>
<comment type="caution">
    <text evidence="5">The sequence shown here is derived from an EMBL/GenBank/DDBJ whole genome shotgun (WGS) entry which is preliminary data.</text>
</comment>
<dbReference type="Gene3D" id="1.10.10.10">
    <property type="entry name" value="Winged helix-like DNA-binding domain superfamily/Winged helix DNA-binding domain"/>
    <property type="match status" value="1"/>
</dbReference>
<dbReference type="PRINTS" id="PR00778">
    <property type="entry name" value="HTHARSR"/>
</dbReference>
<dbReference type="InterPro" id="IPR011991">
    <property type="entry name" value="ArsR-like_HTH"/>
</dbReference>
<dbReference type="PROSITE" id="PS50987">
    <property type="entry name" value="HTH_ARSR_2"/>
    <property type="match status" value="1"/>
</dbReference>
<dbReference type="CDD" id="cd00090">
    <property type="entry name" value="HTH_ARSR"/>
    <property type="match status" value="1"/>
</dbReference>
<dbReference type="Proteomes" id="UP000321621">
    <property type="component" value="Unassembled WGS sequence"/>
</dbReference>
<dbReference type="PANTHER" id="PTHR33154">
    <property type="entry name" value="TRANSCRIPTIONAL REGULATOR, ARSR FAMILY"/>
    <property type="match status" value="1"/>
</dbReference>
<dbReference type="GO" id="GO:0003677">
    <property type="term" value="F:DNA binding"/>
    <property type="evidence" value="ECO:0007669"/>
    <property type="project" value="UniProtKB-KW"/>
</dbReference>
<keyword evidence="2" id="KW-0238">DNA-binding</keyword>
<keyword evidence="8" id="KW-1185">Reference proteome</keyword>
<evidence type="ECO:0000313" key="5">
    <source>
        <dbReference type="EMBL" id="RIV45226.1"/>
    </source>
</evidence>
<reference evidence="5 7" key="1">
    <citation type="submission" date="2018-08" db="EMBL/GenBank/DDBJ databases">
        <title>Proposal of Muricauda 72 sp.nov. and Muricauda NH166 sp.nov., isolated from seawater.</title>
        <authorList>
            <person name="Cheng H."/>
            <person name="Wu Y.-H."/>
            <person name="Guo L.-L."/>
            <person name="Xu X.-W."/>
        </authorList>
    </citation>
    <scope>NUCLEOTIDE SEQUENCE [LARGE SCALE GENOMIC DNA]</scope>
    <source>
        <strain evidence="5 7">72</strain>
    </source>
</reference>
<dbReference type="InterPro" id="IPR001845">
    <property type="entry name" value="HTH_ArsR_DNA-bd_dom"/>
</dbReference>
<accession>A0A3A1NI12</accession>
<dbReference type="EMBL" id="QXFI01000018">
    <property type="protein sequence ID" value="RIV45226.1"/>
    <property type="molecule type" value="Genomic_DNA"/>
</dbReference>
<dbReference type="SMART" id="SM00418">
    <property type="entry name" value="HTH_ARSR"/>
    <property type="match status" value="1"/>
</dbReference>
<dbReference type="InterPro" id="IPR036388">
    <property type="entry name" value="WH-like_DNA-bd_sf"/>
</dbReference>
<name>A0A3A1NI12_9FLAO</name>
<dbReference type="PANTHER" id="PTHR33154:SF33">
    <property type="entry name" value="TRANSCRIPTIONAL REPRESSOR SDPR"/>
    <property type="match status" value="1"/>
</dbReference>
<dbReference type="Proteomes" id="UP000266691">
    <property type="component" value="Unassembled WGS sequence"/>
</dbReference>
<feature type="domain" description="HTH arsR-type" evidence="4">
    <location>
        <begin position="26"/>
        <end position="120"/>
    </location>
</feature>
<dbReference type="Pfam" id="PF01022">
    <property type="entry name" value="HTH_5"/>
    <property type="match status" value="1"/>
</dbReference>
<protein>
    <submittedName>
        <fullName evidence="5">ArsR family transcriptional regulator</fullName>
    </submittedName>
    <submittedName>
        <fullName evidence="6">Winged helix-turn-helix transcriptional regulator</fullName>
    </submittedName>
</protein>